<name>A0A8T4L6B9_9ARCH</name>
<gene>
    <name evidence="1" type="ORF">J4203_03040</name>
</gene>
<reference evidence="1" key="2">
    <citation type="submission" date="2021-05" db="EMBL/GenBank/DDBJ databases">
        <title>Protein family content uncovers lineage relationships and bacterial pathway maintenance mechanisms in DPANN archaea.</title>
        <authorList>
            <person name="Castelle C.J."/>
            <person name="Meheust R."/>
            <person name="Jaffe A.L."/>
            <person name="Seitz K."/>
            <person name="Gong X."/>
            <person name="Baker B.J."/>
            <person name="Banfield J.F."/>
        </authorList>
    </citation>
    <scope>NUCLEOTIDE SEQUENCE</scope>
    <source>
        <strain evidence="1">RIFCSPLOWO2_01_FULL_58_19</strain>
    </source>
</reference>
<dbReference type="EMBL" id="JAGVWE010000003">
    <property type="protein sequence ID" value="MBS3062823.1"/>
    <property type="molecule type" value="Genomic_DNA"/>
</dbReference>
<protein>
    <submittedName>
        <fullName evidence="1">Uncharacterized protein</fullName>
    </submittedName>
</protein>
<proteinExistence type="predicted"/>
<dbReference type="PROSITE" id="PS51257">
    <property type="entry name" value="PROKAR_LIPOPROTEIN"/>
    <property type="match status" value="1"/>
</dbReference>
<evidence type="ECO:0000313" key="2">
    <source>
        <dbReference type="Proteomes" id="UP000678237"/>
    </source>
</evidence>
<comment type="caution">
    <text evidence="1">The sequence shown here is derived from an EMBL/GenBank/DDBJ whole genome shotgun (WGS) entry which is preliminary data.</text>
</comment>
<dbReference type="AlphaFoldDB" id="A0A8T4L6B9"/>
<accession>A0A8T4L6B9</accession>
<dbReference type="Proteomes" id="UP000678237">
    <property type="component" value="Unassembled WGS sequence"/>
</dbReference>
<sequence length="257" mass="27319">MRGPLPWLPFAALLVLVALAGCLSSGNVVFSGGRWVSDVITCVFDDRTVEHECYSDKARCKGLGSCSVKLLGQTTEIVSWKSDCLGNAITIMDGRADEARFQCGAQFREQVKCVFSGSNSVQECKAGKWGCKGTGTCLASVQGKARERLSWESPCTSTRSAPAAPAAAKPVTVVDGRNELVEFKCLGDVSEQVRCVFLRSNSVEECKSAKAACKGKGSCLATVKGARGERVFWKATCTGFALSKIDGVNESAVFKCG</sequence>
<evidence type="ECO:0000313" key="1">
    <source>
        <dbReference type="EMBL" id="MBS3062823.1"/>
    </source>
</evidence>
<reference evidence="1" key="1">
    <citation type="submission" date="2021-03" db="EMBL/GenBank/DDBJ databases">
        <authorList>
            <person name="Jaffe A."/>
        </authorList>
    </citation>
    <scope>NUCLEOTIDE SEQUENCE</scope>
    <source>
        <strain evidence="1">RIFCSPLOWO2_01_FULL_58_19</strain>
    </source>
</reference>
<organism evidence="1 2">
    <name type="scientific">Candidatus Iainarchaeum sp</name>
    <dbReference type="NCBI Taxonomy" id="3101447"/>
    <lineage>
        <taxon>Archaea</taxon>
        <taxon>Candidatus Iainarchaeota</taxon>
        <taxon>Candidatus Iainarchaeia</taxon>
        <taxon>Candidatus Iainarchaeales</taxon>
        <taxon>Candidatus Iainarchaeaceae</taxon>
        <taxon>Candidatus Iainarchaeum</taxon>
    </lineage>
</organism>